<dbReference type="InterPro" id="IPR014710">
    <property type="entry name" value="RmlC-like_jellyroll"/>
</dbReference>
<keyword evidence="8" id="KW-1185">Reference proteome</keyword>
<evidence type="ECO:0000256" key="4">
    <source>
        <dbReference type="ARBA" id="ARBA00022833"/>
    </source>
</evidence>
<dbReference type="InterPro" id="IPR011051">
    <property type="entry name" value="RmlC_Cupin_sf"/>
</dbReference>
<feature type="binding site" evidence="6">
    <location>
        <position position="200"/>
    </location>
    <ligand>
        <name>Zn(2+)</name>
        <dbReference type="ChEBI" id="CHEBI:29105"/>
    </ligand>
</feature>
<dbReference type="EC" id="5.3.1.17" evidence="6"/>
<organism evidence="7 8">
    <name type="scientific">Pseudoleptotrichia goodfellowii F0264</name>
    <dbReference type="NCBI Taxonomy" id="596323"/>
    <lineage>
        <taxon>Bacteria</taxon>
        <taxon>Fusobacteriati</taxon>
        <taxon>Fusobacteriota</taxon>
        <taxon>Fusobacteriia</taxon>
        <taxon>Fusobacteriales</taxon>
        <taxon>Leptotrichiaceae</taxon>
        <taxon>Pseudoleptotrichia</taxon>
    </lineage>
</organism>
<dbReference type="RefSeq" id="WP_006807759.1">
    <property type="nucleotide sequence ID" value="NZ_ADAD01000146.1"/>
</dbReference>
<dbReference type="HAMAP" id="MF_00687">
    <property type="entry name" value="KduI"/>
    <property type="match status" value="1"/>
</dbReference>
<dbReference type="Pfam" id="PF04962">
    <property type="entry name" value="KduI"/>
    <property type="match status" value="1"/>
</dbReference>
<evidence type="ECO:0000256" key="1">
    <source>
        <dbReference type="ARBA" id="ARBA00000552"/>
    </source>
</evidence>
<dbReference type="PANTHER" id="PTHR38461:SF1">
    <property type="entry name" value="4-DEOXY-L-THREO-5-HEXOSULOSE-URONATE KETOL-ISOMERASE"/>
    <property type="match status" value="1"/>
</dbReference>
<feature type="binding site" evidence="6">
    <location>
        <position position="247"/>
    </location>
    <ligand>
        <name>Zn(2+)</name>
        <dbReference type="ChEBI" id="CHEBI:29105"/>
    </ligand>
</feature>
<protein>
    <recommendedName>
        <fullName evidence="6">4-deoxy-L-threo-5-hexosulose-uronate ketol-isomerase</fullName>
        <ecNumber evidence="6">5.3.1.17</ecNumber>
    </recommendedName>
    <alternativeName>
        <fullName evidence="6">5-keto-4-deoxyuronate isomerase</fullName>
    </alternativeName>
    <alternativeName>
        <fullName evidence="6">DKI isomerase</fullName>
    </alternativeName>
</protein>
<dbReference type="GO" id="GO:0042840">
    <property type="term" value="P:D-glucuronate catabolic process"/>
    <property type="evidence" value="ECO:0007669"/>
    <property type="project" value="TreeGrafter"/>
</dbReference>
<feature type="binding site" evidence="6">
    <location>
        <position position="198"/>
    </location>
    <ligand>
        <name>Zn(2+)</name>
        <dbReference type="ChEBI" id="CHEBI:29105"/>
    </ligand>
</feature>
<dbReference type="InterPro" id="IPR021120">
    <property type="entry name" value="KduI/IolB_isomerase"/>
</dbReference>
<dbReference type="SUPFAM" id="SSF51182">
    <property type="entry name" value="RmlC-like cupins"/>
    <property type="match status" value="1"/>
</dbReference>
<dbReference type="PIRSF" id="PIRSF006625">
    <property type="entry name" value="KduI"/>
    <property type="match status" value="1"/>
</dbReference>
<keyword evidence="3 6" id="KW-0479">Metal-binding</keyword>
<dbReference type="Proteomes" id="UP000004226">
    <property type="component" value="Unassembled WGS sequence"/>
</dbReference>
<comment type="pathway">
    <text evidence="6">Glycan metabolism; pectin degradation; 2-dehydro-3-deoxy-D-gluconate from pectin: step 4/5.</text>
</comment>
<accession>D0GMQ7</accession>
<dbReference type="eggNOG" id="COG3717">
    <property type="taxonomic scope" value="Bacteria"/>
</dbReference>
<reference evidence="7 8" key="1">
    <citation type="submission" date="2009-10" db="EMBL/GenBank/DDBJ databases">
        <authorList>
            <person name="Harkins D.M."/>
            <person name="Madupu R."/>
            <person name="Durkin A.S."/>
            <person name="Torralba M."/>
            <person name="Methe B."/>
            <person name="Sutton G.G."/>
            <person name="Strausberg R.L."/>
            <person name="Nelson K.E."/>
        </authorList>
    </citation>
    <scope>NUCLEOTIDE SEQUENCE [LARGE SCALE GENOMIC DNA]</scope>
    <source>
        <strain evidence="7 8">F0264</strain>
    </source>
</reference>
<evidence type="ECO:0000313" key="7">
    <source>
        <dbReference type="EMBL" id="EEY34617.1"/>
    </source>
</evidence>
<comment type="cofactor">
    <cofactor evidence="6">
        <name>Zn(2+)</name>
        <dbReference type="ChEBI" id="CHEBI:29105"/>
    </cofactor>
    <text evidence="6">Binds 1 zinc ion per subunit.</text>
</comment>
<dbReference type="Gene3D" id="2.60.120.10">
    <property type="entry name" value="Jelly Rolls"/>
    <property type="match status" value="1"/>
</dbReference>
<feature type="binding site" evidence="6">
    <location>
        <position position="205"/>
    </location>
    <ligand>
        <name>Zn(2+)</name>
        <dbReference type="ChEBI" id="CHEBI:29105"/>
    </ligand>
</feature>
<comment type="caution">
    <text evidence="7">The sequence shown here is derived from an EMBL/GenBank/DDBJ whole genome shotgun (WGS) entry which is preliminary data.</text>
</comment>
<dbReference type="NCBIfam" id="NF002091">
    <property type="entry name" value="PRK00924.1"/>
    <property type="match status" value="1"/>
</dbReference>
<dbReference type="UniPathway" id="UPA00545">
    <property type="reaction ID" value="UER00826"/>
</dbReference>
<evidence type="ECO:0000256" key="3">
    <source>
        <dbReference type="ARBA" id="ARBA00022723"/>
    </source>
</evidence>
<dbReference type="AlphaFoldDB" id="D0GMQ7"/>
<name>D0GMQ7_9FUSO</name>
<dbReference type="EMBL" id="ADAD01000146">
    <property type="protein sequence ID" value="EEY34617.1"/>
    <property type="molecule type" value="Genomic_DNA"/>
</dbReference>
<comment type="catalytic activity">
    <reaction evidence="1 6">
        <text>5-dehydro-4-deoxy-D-glucuronate = 3-deoxy-D-glycero-2,5-hexodiulosonate</text>
        <dbReference type="Rhea" id="RHEA:23896"/>
        <dbReference type="ChEBI" id="CHEBI:17117"/>
        <dbReference type="ChEBI" id="CHEBI:29071"/>
        <dbReference type="EC" id="5.3.1.17"/>
    </reaction>
</comment>
<dbReference type="GO" id="GO:0008270">
    <property type="term" value="F:zinc ion binding"/>
    <property type="evidence" value="ECO:0007669"/>
    <property type="project" value="UniProtKB-UniRule"/>
</dbReference>
<comment type="function">
    <text evidence="6">Catalyzes the isomerization of 5-dehydro-4-deoxy-D-glucuronate to 3-deoxy-D-glycero-2,5-hexodiulosonate.</text>
</comment>
<dbReference type="GO" id="GO:0008697">
    <property type="term" value="F:4-deoxy-L-threo-5-hexosulose-uronate ketol-isomerase activity"/>
    <property type="evidence" value="ECO:0007669"/>
    <property type="project" value="UniProtKB-UniRule"/>
</dbReference>
<dbReference type="GO" id="GO:0045490">
    <property type="term" value="P:pectin catabolic process"/>
    <property type="evidence" value="ECO:0007669"/>
    <property type="project" value="UniProtKB-UniRule"/>
</dbReference>
<sequence>MDIRYSVNQKDFKRYTTEELRNEFLIEKLYVENEIKAVYSHIDRMVTLGCMPTTEKVSIDKGINSWENFGTDYFLERREIGIFNLGGKGKIEVDEKVYELDYKDCLYITKGAKKVYFTSDNKDKPAKFYMISAPAHCSYETTFISIKDAAKRELGSMETANKRTIYQFIHPDVIKTCQLSMGMTILEKGSVWNTMPCHTHERRMEIYTYFEVPEDNIVMHFMGEPTETRNVVIKNEEAVICPSWSIHAGAGTSNYSFIWAMGGENIAFDDMDHLKPTELK</sequence>
<comment type="similarity">
    <text evidence="2 6">Belongs to the KduI family.</text>
</comment>
<dbReference type="GO" id="GO:0019698">
    <property type="term" value="P:D-galacturonate catabolic process"/>
    <property type="evidence" value="ECO:0007669"/>
    <property type="project" value="TreeGrafter"/>
</dbReference>
<keyword evidence="5 6" id="KW-0413">Isomerase</keyword>
<dbReference type="CDD" id="cd20294">
    <property type="entry name" value="cupin_KduI_N"/>
    <property type="match status" value="1"/>
</dbReference>
<proteinExistence type="inferred from homology"/>
<dbReference type="InterPro" id="IPR027449">
    <property type="entry name" value="KduI_N"/>
</dbReference>
<gene>
    <name evidence="6" type="primary">kduI</name>
    <name evidence="7" type="ORF">HMPREF0554_0566</name>
</gene>
<evidence type="ECO:0000256" key="6">
    <source>
        <dbReference type="HAMAP-Rule" id="MF_00687"/>
    </source>
</evidence>
<dbReference type="PANTHER" id="PTHR38461">
    <property type="entry name" value="4-DEOXY-L-THREO-5-HEXOSULOSE-URONATE KETOL-ISOMERASE"/>
    <property type="match status" value="1"/>
</dbReference>
<keyword evidence="4 6" id="KW-0862">Zinc</keyword>
<evidence type="ECO:0000256" key="2">
    <source>
        <dbReference type="ARBA" id="ARBA00008086"/>
    </source>
</evidence>
<dbReference type="CDD" id="cd20491">
    <property type="entry name" value="cupin_KduI_C"/>
    <property type="match status" value="1"/>
</dbReference>
<evidence type="ECO:0000256" key="5">
    <source>
        <dbReference type="ARBA" id="ARBA00023235"/>
    </source>
</evidence>
<evidence type="ECO:0000313" key="8">
    <source>
        <dbReference type="Proteomes" id="UP000004226"/>
    </source>
</evidence>
<dbReference type="InterPro" id="IPR007045">
    <property type="entry name" value="KduI"/>
</dbReference>
<dbReference type="Gene3D" id="2.60.120.520">
    <property type="entry name" value="pectin degrading enzyme 5-keto 4- deoxyuronate isomerase, domain 1"/>
    <property type="match status" value="1"/>
</dbReference>